<dbReference type="KEGG" id="vg:80540609"/>
<proteinExistence type="predicted"/>
<reference evidence="2" key="1">
    <citation type="journal article" date="2019" name="J. Virol.">
        <title>Medusavirus, a novel large DNA virus discovered from hot spring water.</title>
        <authorList>
            <person name="Yoshikawa G."/>
            <person name="Blanc-Mathieu R."/>
            <person name="Song C."/>
            <person name="Kayama Y."/>
            <person name="Mochizuki T."/>
            <person name="Murata K."/>
            <person name="Ogata H."/>
            <person name="Takemura M."/>
        </authorList>
    </citation>
    <scope>NUCLEOTIDE SEQUENCE [LARGE SCALE GENOMIC DNA]</scope>
</reference>
<evidence type="ECO:0000313" key="2">
    <source>
        <dbReference type="Proteomes" id="UP001161669"/>
    </source>
</evidence>
<protein>
    <submittedName>
        <fullName evidence="1">Uncharacterized protein</fullName>
    </submittedName>
</protein>
<name>A0A3T1CWP4_9VIRU</name>
<dbReference type="Proteomes" id="UP001161669">
    <property type="component" value="Segment"/>
</dbReference>
<sequence>MKVTIGGAGKVELYHDRICVTSEKTRAFVSGNASEGKISVRLEPEDAGGKFSFAGCTFKGANVVSGNIDAAMAIVNGGKFRFDGCTVNAVHIGDGYGALPVNNISQRRGGRVVVNGVEIGGNGSEEEEERGFEFGTTKGKDACFRFDRETVPIEKLKTKTLARVIVDHSVLLSLVHGISFNVSTNSAIVIASEGTRSIVSGTTRINARTHGKFDGLGMIDFKRLDAKASTHGSISGLRICREGDLKSSTHGRISVCATNAAKIRSKDRTYGTTRIHRDE</sequence>
<accession>A0A3T1CWP4</accession>
<keyword evidence="2" id="KW-1185">Reference proteome</keyword>
<evidence type="ECO:0000313" key="1">
    <source>
        <dbReference type="EMBL" id="BBI30257.1"/>
    </source>
</evidence>
<organism evidence="1 2">
    <name type="scientific">Acanthamoeba castellanii medusavirus J1</name>
    <dbReference type="NCBI Taxonomy" id="3114988"/>
    <lineage>
        <taxon>Viruses</taxon>
        <taxon>Varidnaviria</taxon>
        <taxon>Bamfordvirae</taxon>
        <taxon>Nucleocytoviricota</taxon>
        <taxon>Megaviricetes</taxon>
        <taxon>Mamonoviridae</taxon>
        <taxon>Medusavirus</taxon>
        <taxon>Medusavirus medusae</taxon>
    </lineage>
</organism>
<dbReference type="EMBL" id="AP018495">
    <property type="protein sequence ID" value="BBI30257.1"/>
    <property type="molecule type" value="Genomic_DNA"/>
</dbReference>